<protein>
    <submittedName>
        <fullName evidence="1">Uncharacterized protein</fullName>
    </submittedName>
</protein>
<accession>A0A016RU22</accession>
<proteinExistence type="predicted"/>
<dbReference type="Proteomes" id="UP000024635">
    <property type="component" value="Unassembled WGS sequence"/>
</dbReference>
<gene>
    <name evidence="1" type="primary">Acey_s0379.g322</name>
    <name evidence="1" type="ORF">Y032_0379g322</name>
</gene>
<reference evidence="2" key="1">
    <citation type="journal article" date="2015" name="Nat. Genet.">
        <title>The genome and transcriptome of the zoonotic hookworm Ancylostoma ceylanicum identify infection-specific gene families.</title>
        <authorList>
            <person name="Schwarz E.M."/>
            <person name="Hu Y."/>
            <person name="Antoshechkin I."/>
            <person name="Miller M.M."/>
            <person name="Sternberg P.W."/>
            <person name="Aroian R.V."/>
        </authorList>
    </citation>
    <scope>NUCLEOTIDE SEQUENCE</scope>
    <source>
        <strain evidence="2">HY135</strain>
    </source>
</reference>
<sequence>MSCVFSGGVRDVSSASRLIFGRRKSVSQKCLKLGMCIIVRGNGALLTTVIGRSTECANHSSLETPHFPSRRCTP</sequence>
<dbReference type="EMBL" id="JARK01001715">
    <property type="protein sequence ID" value="EYB81567.1"/>
    <property type="molecule type" value="Genomic_DNA"/>
</dbReference>
<evidence type="ECO:0000313" key="2">
    <source>
        <dbReference type="Proteomes" id="UP000024635"/>
    </source>
</evidence>
<keyword evidence="2" id="KW-1185">Reference proteome</keyword>
<evidence type="ECO:0000313" key="1">
    <source>
        <dbReference type="EMBL" id="EYB81567.1"/>
    </source>
</evidence>
<comment type="caution">
    <text evidence="1">The sequence shown here is derived from an EMBL/GenBank/DDBJ whole genome shotgun (WGS) entry which is preliminary data.</text>
</comment>
<organism evidence="1 2">
    <name type="scientific">Ancylostoma ceylanicum</name>
    <dbReference type="NCBI Taxonomy" id="53326"/>
    <lineage>
        <taxon>Eukaryota</taxon>
        <taxon>Metazoa</taxon>
        <taxon>Ecdysozoa</taxon>
        <taxon>Nematoda</taxon>
        <taxon>Chromadorea</taxon>
        <taxon>Rhabditida</taxon>
        <taxon>Rhabditina</taxon>
        <taxon>Rhabditomorpha</taxon>
        <taxon>Strongyloidea</taxon>
        <taxon>Ancylostomatidae</taxon>
        <taxon>Ancylostomatinae</taxon>
        <taxon>Ancylostoma</taxon>
    </lineage>
</organism>
<name>A0A016RU22_9BILA</name>
<dbReference type="AlphaFoldDB" id="A0A016RU22"/>